<dbReference type="WBParaSite" id="maker-uti_cns_0002628-snap-gene-0.3-mRNA-1">
    <property type="protein sequence ID" value="maker-uti_cns_0002628-snap-gene-0.3-mRNA-1"/>
    <property type="gene ID" value="maker-uti_cns_0002628-snap-gene-0.3"/>
</dbReference>
<dbReference type="InterPro" id="IPR004119">
    <property type="entry name" value="EcKL"/>
</dbReference>
<dbReference type="SMART" id="SM00587">
    <property type="entry name" value="CHK"/>
    <property type="match status" value="1"/>
</dbReference>
<keyword evidence="3" id="KW-1185">Reference proteome</keyword>
<dbReference type="SUPFAM" id="SSF56112">
    <property type="entry name" value="Protein kinase-like (PK-like)"/>
    <property type="match status" value="1"/>
</dbReference>
<evidence type="ECO:0000259" key="2">
    <source>
        <dbReference type="SMART" id="SM00587"/>
    </source>
</evidence>
<evidence type="ECO:0000313" key="3">
    <source>
        <dbReference type="Proteomes" id="UP000095280"/>
    </source>
</evidence>
<dbReference type="InterPro" id="IPR015897">
    <property type="entry name" value="CHK_kinase-like"/>
</dbReference>
<feature type="region of interest" description="Disordered" evidence="1">
    <location>
        <begin position="311"/>
        <end position="343"/>
    </location>
</feature>
<dbReference type="InterPro" id="IPR011009">
    <property type="entry name" value="Kinase-like_dom_sf"/>
</dbReference>
<sequence>MDCFCPRECLFYGTFAPLLERTASQLGLGSVGLPSVHLEMVLPTGTLIVMEDLGEAGFELAPATMNVAEARCVLSSLARVQAAFWLTKARLGSPASGLFGPQSPLSDGFFALSATKKSMDELLPAGFELFRREFGNRDASGQPVECRLIDWQVFGIGRLTFDLGPFWISSIDNAIAVDQYLPCVELYDETIRSLYKTGLQQEFPVSKETIRQQAVQSLNWGITWLVTFAEMIPVLRRIDNVLNNVADLIEHFGFNLSKPVNMTQTSELEVFDHVGYVGKHIIVKLVTELFKALFEEGVKVDSSASKGFQRVAKRRLRSEQTRSRTAQSSFRQPERRLDSSQTAQHAASFSDVHCGWSQLEASLAEILHHNESSCGQHHLQVHGGQADTSQAQLRGSPLQQGCEGAVEQALSRTKMIAEFFQLSELLPAVVAELEKDSAPEAEESGVSSHLTANFFNAVF</sequence>
<proteinExistence type="predicted"/>
<name>A0A1I8GQF0_9PLAT</name>
<accession>A0A1I8GQF0</accession>
<protein>
    <submittedName>
        <fullName evidence="4">CHK domain-containing protein</fullName>
    </submittedName>
</protein>
<dbReference type="Proteomes" id="UP000095280">
    <property type="component" value="Unplaced"/>
</dbReference>
<organism evidence="3 4">
    <name type="scientific">Macrostomum lignano</name>
    <dbReference type="NCBI Taxonomy" id="282301"/>
    <lineage>
        <taxon>Eukaryota</taxon>
        <taxon>Metazoa</taxon>
        <taxon>Spiralia</taxon>
        <taxon>Lophotrochozoa</taxon>
        <taxon>Platyhelminthes</taxon>
        <taxon>Rhabditophora</taxon>
        <taxon>Macrostomorpha</taxon>
        <taxon>Macrostomida</taxon>
        <taxon>Macrostomidae</taxon>
        <taxon>Macrostomum</taxon>
    </lineage>
</organism>
<reference evidence="4" key="1">
    <citation type="submission" date="2016-11" db="UniProtKB">
        <authorList>
            <consortium name="WormBaseParasite"/>
        </authorList>
    </citation>
    <scope>IDENTIFICATION</scope>
</reference>
<evidence type="ECO:0000256" key="1">
    <source>
        <dbReference type="SAM" id="MobiDB-lite"/>
    </source>
</evidence>
<evidence type="ECO:0000313" key="4">
    <source>
        <dbReference type="WBParaSite" id="maker-uti_cns_0002628-snap-gene-0.3-mRNA-1"/>
    </source>
</evidence>
<dbReference type="Pfam" id="PF02958">
    <property type="entry name" value="EcKL"/>
    <property type="match status" value="1"/>
</dbReference>
<dbReference type="PANTHER" id="PTHR11012">
    <property type="entry name" value="PROTEIN KINASE-LIKE DOMAIN-CONTAINING"/>
    <property type="match status" value="1"/>
</dbReference>
<feature type="domain" description="CHK kinase-like" evidence="2">
    <location>
        <begin position="48"/>
        <end position="197"/>
    </location>
</feature>
<dbReference type="AlphaFoldDB" id="A0A1I8GQF0"/>
<dbReference type="PANTHER" id="PTHR11012:SF30">
    <property type="entry name" value="PROTEIN KINASE-LIKE DOMAIN-CONTAINING"/>
    <property type="match status" value="1"/>
</dbReference>